<sequence length="396" mass="45904">MTYFLAAAMLGVLLRFFSLASFEFDYRYVVHAHSHIALLGWVYIALTTIIYKLFLEKGQITKKYRRLFGFTQVTIMGMLLTFPFQGYALFSILFSTLFLFASYRFLFLFEKYAKIDNEHGLSFKCLRWALWYMALSSLGPWALGGIMTNLGVQSIWYRLAIYFYLHFQYNGWMVLSLIGLFVYVLEQNKLIIPKRKIGFFFRGLNAGIVLTYFLSVLWIMPPTFFYILGGLGALLQIGGILVLVDINMSHFIQKFLSPFQWLLLRIVLLLFSIKMLLQLVTAFPYFANLAATYLDFTIGYLHWTFLGVITVAIFFLLDYFRLLKIDKSTFIAFFTGFFTMEVLIFYKGISGWLGLPGFDLHILFLAVASLVIALSIMIMLGNLEAQRSIRIHNVNY</sequence>
<organism evidence="2 3">
    <name type="scientific">Maribacter litopenaei</name>
    <dbReference type="NCBI Taxonomy" id="2976127"/>
    <lineage>
        <taxon>Bacteria</taxon>
        <taxon>Pseudomonadati</taxon>
        <taxon>Bacteroidota</taxon>
        <taxon>Flavobacteriia</taxon>
        <taxon>Flavobacteriales</taxon>
        <taxon>Flavobacteriaceae</taxon>
        <taxon>Maribacter</taxon>
    </lineage>
</organism>
<reference evidence="2" key="1">
    <citation type="submission" date="2022-09" db="EMBL/GenBank/DDBJ databases">
        <title>Maribacter litopenaei sp. nov., isolated from the intestinal tract of the Pacific White Shrimp, Litopenaeus vannamei.</title>
        <authorList>
            <person name="Kim S.Y."/>
            <person name="Hwang C.Y."/>
        </authorList>
    </citation>
    <scope>NUCLEOTIDE SEQUENCE</scope>
    <source>
        <strain evidence="2">HL-LV01</strain>
    </source>
</reference>
<feature type="transmembrane region" description="Helical" evidence="1">
    <location>
        <begin position="90"/>
        <end position="109"/>
    </location>
</feature>
<keyword evidence="1" id="KW-0812">Transmembrane</keyword>
<feature type="transmembrane region" description="Helical" evidence="1">
    <location>
        <begin position="266"/>
        <end position="286"/>
    </location>
</feature>
<evidence type="ECO:0000256" key="1">
    <source>
        <dbReference type="SAM" id="Phobius"/>
    </source>
</evidence>
<protein>
    <submittedName>
        <fullName evidence="2">Uncharacterized protein</fullName>
    </submittedName>
</protein>
<dbReference type="RefSeq" id="WP_260573230.1">
    <property type="nucleotide sequence ID" value="NZ_CP104205.1"/>
</dbReference>
<feature type="transmembrane region" description="Helical" evidence="1">
    <location>
        <begin position="167"/>
        <end position="185"/>
    </location>
</feature>
<feature type="transmembrane region" description="Helical" evidence="1">
    <location>
        <begin position="129"/>
        <end position="147"/>
    </location>
</feature>
<accession>A0ABY5Y9I1</accession>
<keyword evidence="3" id="KW-1185">Reference proteome</keyword>
<feature type="transmembrane region" description="Helical" evidence="1">
    <location>
        <begin position="67"/>
        <end position="84"/>
    </location>
</feature>
<gene>
    <name evidence="2" type="ORF">NYZ99_01940</name>
</gene>
<evidence type="ECO:0000313" key="3">
    <source>
        <dbReference type="Proteomes" id="UP001059209"/>
    </source>
</evidence>
<feature type="transmembrane region" description="Helical" evidence="1">
    <location>
        <begin position="225"/>
        <end position="246"/>
    </location>
</feature>
<feature type="transmembrane region" description="Helical" evidence="1">
    <location>
        <begin position="329"/>
        <end position="349"/>
    </location>
</feature>
<name>A0ABY5Y9I1_9FLAO</name>
<feature type="transmembrane region" description="Helical" evidence="1">
    <location>
        <begin position="36"/>
        <end position="55"/>
    </location>
</feature>
<feature type="transmembrane region" description="Helical" evidence="1">
    <location>
        <begin position="298"/>
        <end position="317"/>
    </location>
</feature>
<proteinExistence type="predicted"/>
<feature type="transmembrane region" description="Helical" evidence="1">
    <location>
        <begin position="361"/>
        <end position="380"/>
    </location>
</feature>
<evidence type="ECO:0000313" key="2">
    <source>
        <dbReference type="EMBL" id="UWX55359.1"/>
    </source>
</evidence>
<dbReference type="EMBL" id="CP104205">
    <property type="protein sequence ID" value="UWX55359.1"/>
    <property type="molecule type" value="Genomic_DNA"/>
</dbReference>
<keyword evidence="1" id="KW-0472">Membrane</keyword>
<feature type="transmembrane region" description="Helical" evidence="1">
    <location>
        <begin position="197"/>
        <end position="219"/>
    </location>
</feature>
<keyword evidence="1" id="KW-1133">Transmembrane helix</keyword>
<dbReference type="Proteomes" id="UP001059209">
    <property type="component" value="Chromosome"/>
</dbReference>